<keyword evidence="6" id="KW-1185">Reference proteome</keyword>
<evidence type="ECO:0000256" key="2">
    <source>
        <dbReference type="ARBA" id="ARBA00023157"/>
    </source>
</evidence>
<dbReference type="GeneID" id="100714742"/>
<name>H0VF58_CAVPO</name>
<dbReference type="InterPro" id="IPR033989">
    <property type="entry name" value="CD209-like_CTLD"/>
</dbReference>
<dbReference type="PROSITE" id="PS50041">
    <property type="entry name" value="C_TYPE_LECTIN_2"/>
    <property type="match status" value="1"/>
</dbReference>
<dbReference type="CDD" id="cd03590">
    <property type="entry name" value="CLECT_DC-SIGN_like"/>
    <property type="match status" value="1"/>
</dbReference>
<dbReference type="EMBL" id="AAKN02044427">
    <property type="status" value="NOT_ANNOTATED_CDS"/>
    <property type="molecule type" value="Genomic_DNA"/>
</dbReference>
<dbReference type="STRING" id="10141.ENSCPOP00000008688"/>
<protein>
    <recommendedName>
        <fullName evidence="4">C-type lectin domain-containing protein</fullName>
    </recommendedName>
</protein>
<feature type="coiled-coil region" evidence="3">
    <location>
        <begin position="86"/>
        <end position="113"/>
    </location>
</feature>
<dbReference type="HOGENOM" id="CLU_049894_2_0_1"/>
<dbReference type="Pfam" id="PF00059">
    <property type="entry name" value="Lectin_C"/>
    <property type="match status" value="1"/>
</dbReference>
<proteinExistence type="predicted"/>
<dbReference type="SMART" id="SM00034">
    <property type="entry name" value="CLECT"/>
    <property type="match status" value="1"/>
</dbReference>
<reference evidence="6" key="1">
    <citation type="journal article" date="2011" name="Nature">
        <title>A high-resolution map of human evolutionary constraint using 29 mammals.</title>
        <authorList>
            <person name="Lindblad-Toh K."/>
            <person name="Garber M."/>
            <person name="Zuk O."/>
            <person name="Lin M.F."/>
            <person name="Parker B.J."/>
            <person name="Washietl S."/>
            <person name="Kheradpour P."/>
            <person name="Ernst J."/>
            <person name="Jordan G."/>
            <person name="Mauceli E."/>
            <person name="Ward L.D."/>
            <person name="Lowe C.B."/>
            <person name="Holloway A.K."/>
            <person name="Clamp M."/>
            <person name="Gnerre S."/>
            <person name="Alfoldi J."/>
            <person name="Beal K."/>
            <person name="Chang J."/>
            <person name="Clawson H."/>
            <person name="Cuff J."/>
            <person name="Di Palma F."/>
            <person name="Fitzgerald S."/>
            <person name="Flicek P."/>
            <person name="Guttman M."/>
            <person name="Hubisz M.J."/>
            <person name="Jaffe D.B."/>
            <person name="Jungreis I."/>
            <person name="Kent W.J."/>
            <person name="Kostka D."/>
            <person name="Lara M."/>
            <person name="Martins A.L."/>
            <person name="Massingham T."/>
            <person name="Moltke I."/>
            <person name="Raney B.J."/>
            <person name="Rasmussen M.D."/>
            <person name="Robinson J."/>
            <person name="Stark A."/>
            <person name="Vilella A.J."/>
            <person name="Wen J."/>
            <person name="Xie X."/>
            <person name="Zody M.C."/>
            <person name="Baldwin J."/>
            <person name="Bloom T."/>
            <person name="Chin C.W."/>
            <person name="Heiman D."/>
            <person name="Nicol R."/>
            <person name="Nusbaum C."/>
            <person name="Young S."/>
            <person name="Wilkinson J."/>
            <person name="Worley K.C."/>
            <person name="Kovar C.L."/>
            <person name="Muzny D.M."/>
            <person name="Gibbs R.A."/>
            <person name="Cree A."/>
            <person name="Dihn H.H."/>
            <person name="Fowler G."/>
            <person name="Jhangiani S."/>
            <person name="Joshi V."/>
            <person name="Lee S."/>
            <person name="Lewis L.R."/>
            <person name="Nazareth L.V."/>
            <person name="Okwuonu G."/>
            <person name="Santibanez J."/>
            <person name="Warren W.C."/>
            <person name="Mardis E.R."/>
            <person name="Weinstock G.M."/>
            <person name="Wilson R.K."/>
            <person name="Delehaunty K."/>
            <person name="Dooling D."/>
            <person name="Fronik C."/>
            <person name="Fulton L."/>
            <person name="Fulton B."/>
            <person name="Graves T."/>
            <person name="Minx P."/>
            <person name="Sodergren E."/>
            <person name="Birney E."/>
            <person name="Margulies E.H."/>
            <person name="Herrero J."/>
            <person name="Green E.D."/>
            <person name="Haussler D."/>
            <person name="Siepel A."/>
            <person name="Goldman N."/>
            <person name="Pollard K.S."/>
            <person name="Pedersen J.S."/>
            <person name="Lander E.S."/>
            <person name="Kellis M."/>
        </authorList>
    </citation>
    <scope>NUCLEOTIDE SEQUENCE [LARGE SCALE GENOMIC DNA]</scope>
    <source>
        <strain evidence="6">2N</strain>
    </source>
</reference>
<dbReference type="Bgee" id="ENSCPOG00000009682">
    <property type="expression patterns" value="Expressed in liver and 7 other cell types or tissues"/>
</dbReference>
<dbReference type="Gene3D" id="3.10.100.10">
    <property type="entry name" value="Mannose-Binding Protein A, subunit A"/>
    <property type="match status" value="1"/>
</dbReference>
<sequence>MDPDYENLQKFGSEMKNSGIRKAAPLQSALGNCCRGPYLAQISLGLSLLLLVAVCVIGHQGSNLRRDLVTLSTNFSNSSSHHEVNIQQLTSNCGALQNAIKSLKAEVEDHGEELQAGRSLSQKVTSLESTLQQKEAAFKADQSQILLRIQELVKELRSLSCELAYFKSNGSRTCCPLNWIAHEGSCYWFSQSKKPWDEANKHCQMENAHLVMVNSLGEQIFIQSNTRSINTWMGLTDRSGSWKWVDGSDLDPGFKNWSPEQPDNWSGHEMGGGEDCAHFNSDGSWNDNVCKRAFHWICETEQSQV</sequence>
<dbReference type="InterPro" id="IPR001304">
    <property type="entry name" value="C-type_lectin-like"/>
</dbReference>
<dbReference type="InterPro" id="IPR016186">
    <property type="entry name" value="C-type_lectin-like/link_sf"/>
</dbReference>
<keyword evidence="3" id="KW-0175">Coiled coil</keyword>
<dbReference type="GeneTree" id="ENSGT00940000162036"/>
<dbReference type="InterPro" id="IPR018378">
    <property type="entry name" value="C-type_lectin_CS"/>
</dbReference>
<dbReference type="KEGG" id="cpoc:100714742"/>
<dbReference type="AlphaFoldDB" id="H0VF58"/>
<dbReference type="InterPro" id="IPR016187">
    <property type="entry name" value="CTDL_fold"/>
</dbReference>
<reference evidence="5" key="3">
    <citation type="submission" date="2025-09" db="UniProtKB">
        <authorList>
            <consortium name="Ensembl"/>
        </authorList>
    </citation>
    <scope>IDENTIFICATION</scope>
    <source>
        <strain evidence="5">2N</strain>
    </source>
</reference>
<accession>H0VF58</accession>
<dbReference type="Pfam" id="PF03954">
    <property type="entry name" value="Lectin_N"/>
    <property type="match status" value="1"/>
</dbReference>
<dbReference type="RefSeq" id="XP_013004219.1">
    <property type="nucleotide sequence ID" value="XM_013148765.3"/>
</dbReference>
<dbReference type="GO" id="GO:0030246">
    <property type="term" value="F:carbohydrate binding"/>
    <property type="evidence" value="ECO:0007669"/>
    <property type="project" value="UniProtKB-KW"/>
</dbReference>
<evidence type="ECO:0000313" key="5">
    <source>
        <dbReference type="Ensembl" id="ENSCPOP00000008688.3"/>
    </source>
</evidence>
<dbReference type="InterPro" id="IPR050111">
    <property type="entry name" value="C-type_lectin/snaclec_domain"/>
</dbReference>
<evidence type="ECO:0000256" key="1">
    <source>
        <dbReference type="ARBA" id="ARBA00022734"/>
    </source>
</evidence>
<organism evidence="5 6">
    <name type="scientific">Cavia porcellus</name>
    <name type="common">Guinea pig</name>
    <dbReference type="NCBI Taxonomy" id="10141"/>
    <lineage>
        <taxon>Eukaryota</taxon>
        <taxon>Metazoa</taxon>
        <taxon>Chordata</taxon>
        <taxon>Craniata</taxon>
        <taxon>Vertebrata</taxon>
        <taxon>Euteleostomi</taxon>
        <taxon>Mammalia</taxon>
        <taxon>Eutheria</taxon>
        <taxon>Euarchontoglires</taxon>
        <taxon>Glires</taxon>
        <taxon>Rodentia</taxon>
        <taxon>Hystricomorpha</taxon>
        <taxon>Caviidae</taxon>
        <taxon>Cavia</taxon>
    </lineage>
</organism>
<dbReference type="Ensembl" id="ENSCPOT00000009769.3">
    <property type="protein sequence ID" value="ENSCPOP00000008688.3"/>
    <property type="gene ID" value="ENSCPOG00000009682.4"/>
</dbReference>
<dbReference type="SUPFAM" id="SSF56436">
    <property type="entry name" value="C-type lectin-like"/>
    <property type="match status" value="1"/>
</dbReference>
<dbReference type="PANTHER" id="PTHR22803">
    <property type="entry name" value="MANNOSE, PHOSPHOLIPASE, LECTIN RECEPTOR RELATED"/>
    <property type="match status" value="1"/>
</dbReference>
<dbReference type="FunCoup" id="H0VF58">
    <property type="interactions" value="66"/>
</dbReference>
<dbReference type="OMA" id="GFKNGPP"/>
<keyword evidence="2" id="KW-1015">Disulfide bond</keyword>
<keyword evidence="1" id="KW-0430">Lectin</keyword>
<feature type="domain" description="C-type lectin" evidence="4">
    <location>
        <begin position="182"/>
        <end position="299"/>
    </location>
</feature>
<dbReference type="Proteomes" id="UP000005447">
    <property type="component" value="Unassembled WGS sequence"/>
</dbReference>
<evidence type="ECO:0000259" key="4">
    <source>
        <dbReference type="PROSITE" id="PS50041"/>
    </source>
</evidence>
<dbReference type="RefSeq" id="XP_003466234.1">
    <property type="nucleotide sequence ID" value="XM_003466186.3"/>
</dbReference>
<dbReference type="InParanoid" id="H0VF58"/>
<dbReference type="VEuPathDB" id="HostDB:ENSCPOG00000009682"/>
<evidence type="ECO:0000256" key="3">
    <source>
        <dbReference type="SAM" id="Coils"/>
    </source>
</evidence>
<gene>
    <name evidence="5" type="primary">LOC100714742</name>
</gene>
<dbReference type="eggNOG" id="KOG4297">
    <property type="taxonomic scope" value="Eukaryota"/>
</dbReference>
<dbReference type="PROSITE" id="PS00615">
    <property type="entry name" value="C_TYPE_LECTIN_1"/>
    <property type="match status" value="1"/>
</dbReference>
<dbReference type="OrthoDB" id="2142683at2759"/>
<reference evidence="5" key="2">
    <citation type="submission" date="2025-08" db="UniProtKB">
        <authorList>
            <consortium name="Ensembl"/>
        </authorList>
    </citation>
    <scope>IDENTIFICATION</scope>
    <source>
        <strain evidence="5">2N</strain>
    </source>
</reference>
<evidence type="ECO:0000313" key="6">
    <source>
        <dbReference type="Proteomes" id="UP000005447"/>
    </source>
</evidence>